<dbReference type="AlphaFoldDB" id="A0A0A8YWF0"/>
<accession>A0A0A8YWF0</accession>
<evidence type="ECO:0000313" key="1">
    <source>
        <dbReference type="EMBL" id="JAD29733.1"/>
    </source>
</evidence>
<protein>
    <submittedName>
        <fullName evidence="1">Uncharacterized protein</fullName>
    </submittedName>
</protein>
<dbReference type="EMBL" id="GBRH01268162">
    <property type="protein sequence ID" value="JAD29733.1"/>
    <property type="molecule type" value="Transcribed_RNA"/>
</dbReference>
<sequence length="23" mass="2669">MNLPLFEDLQLRNNGRKIGLLIT</sequence>
<reference evidence="1" key="1">
    <citation type="submission" date="2014-09" db="EMBL/GenBank/DDBJ databases">
        <authorList>
            <person name="Magalhaes I.L.F."/>
            <person name="Oliveira U."/>
            <person name="Santos F.R."/>
            <person name="Vidigal T.H.D.A."/>
            <person name="Brescovit A.D."/>
            <person name="Santos A.J."/>
        </authorList>
    </citation>
    <scope>NUCLEOTIDE SEQUENCE</scope>
    <source>
        <tissue evidence="1">Shoot tissue taken approximately 20 cm above the soil surface</tissue>
    </source>
</reference>
<proteinExistence type="predicted"/>
<reference evidence="1" key="2">
    <citation type="journal article" date="2015" name="Data Brief">
        <title>Shoot transcriptome of the giant reed, Arundo donax.</title>
        <authorList>
            <person name="Barrero R.A."/>
            <person name="Guerrero F.D."/>
            <person name="Moolhuijzen P."/>
            <person name="Goolsby J.A."/>
            <person name="Tidwell J."/>
            <person name="Bellgard S.E."/>
            <person name="Bellgard M.I."/>
        </authorList>
    </citation>
    <scope>NUCLEOTIDE SEQUENCE</scope>
    <source>
        <tissue evidence="1">Shoot tissue taken approximately 20 cm above the soil surface</tissue>
    </source>
</reference>
<name>A0A0A8YWF0_ARUDO</name>
<organism evidence="1">
    <name type="scientific">Arundo donax</name>
    <name type="common">Giant reed</name>
    <name type="synonym">Donax arundinaceus</name>
    <dbReference type="NCBI Taxonomy" id="35708"/>
    <lineage>
        <taxon>Eukaryota</taxon>
        <taxon>Viridiplantae</taxon>
        <taxon>Streptophyta</taxon>
        <taxon>Embryophyta</taxon>
        <taxon>Tracheophyta</taxon>
        <taxon>Spermatophyta</taxon>
        <taxon>Magnoliopsida</taxon>
        <taxon>Liliopsida</taxon>
        <taxon>Poales</taxon>
        <taxon>Poaceae</taxon>
        <taxon>PACMAD clade</taxon>
        <taxon>Arundinoideae</taxon>
        <taxon>Arundineae</taxon>
        <taxon>Arundo</taxon>
    </lineage>
</organism>